<comment type="subunit">
    <text evidence="3 6">Homotrimer.</text>
</comment>
<dbReference type="STRING" id="765915.A0A1Y2H5T3"/>
<comment type="similarity">
    <text evidence="2 6">Belongs to the dUTPase family.</text>
</comment>
<evidence type="ECO:0000256" key="5">
    <source>
        <dbReference type="ARBA" id="ARBA00023080"/>
    </source>
</evidence>
<dbReference type="UniPathway" id="UPA00610">
    <property type="reaction ID" value="UER00666"/>
</dbReference>
<dbReference type="InterPro" id="IPR033704">
    <property type="entry name" value="dUTPase_trimeric"/>
</dbReference>
<feature type="domain" description="dUTPase-like" evidence="7">
    <location>
        <begin position="12"/>
        <end position="140"/>
    </location>
</feature>
<keyword evidence="4 6" id="KW-0378">Hydrolase</keyword>
<organism evidence="8 9">
    <name type="scientific">Catenaria anguillulae PL171</name>
    <dbReference type="NCBI Taxonomy" id="765915"/>
    <lineage>
        <taxon>Eukaryota</taxon>
        <taxon>Fungi</taxon>
        <taxon>Fungi incertae sedis</taxon>
        <taxon>Blastocladiomycota</taxon>
        <taxon>Blastocladiomycetes</taxon>
        <taxon>Blastocladiales</taxon>
        <taxon>Catenariaceae</taxon>
        <taxon>Catenaria</taxon>
    </lineage>
</organism>
<sequence>MFHVKYVSVHENAKAPHCASTGAAGHDLYSVEQVDILPGQRALISTGIKMQIPSGYFGNIRDRSGLAWKHGLHTLAGVIDSDYTGVVKVVLMNLSDTPYTVSVGERIAQIIFQQCEATTFVQVTDLDDTLRNAGGFGSTGST</sequence>
<dbReference type="NCBIfam" id="TIGR00576">
    <property type="entry name" value="dut"/>
    <property type="match status" value="1"/>
</dbReference>
<dbReference type="CDD" id="cd07557">
    <property type="entry name" value="trimeric_dUTPase"/>
    <property type="match status" value="1"/>
</dbReference>
<dbReference type="GO" id="GO:0006226">
    <property type="term" value="P:dUMP biosynthetic process"/>
    <property type="evidence" value="ECO:0007669"/>
    <property type="project" value="UniProtKB-UniRule"/>
</dbReference>
<evidence type="ECO:0000313" key="9">
    <source>
        <dbReference type="Proteomes" id="UP000193411"/>
    </source>
</evidence>
<keyword evidence="6" id="KW-0479">Metal-binding</keyword>
<comment type="function">
    <text evidence="6">Involved in nucleotide metabolism via production of dUMP, the immediate precursor of thymidine nucleotides, and decreases the intracellular concentration of dUTP so that uracil cannot be incorporated into DNA.</text>
</comment>
<comment type="pathway">
    <text evidence="1 6">Pyrimidine metabolism; dUMP biosynthesis; dUMP from dCTP (dUTP route): step 2/2.</text>
</comment>
<comment type="cofactor">
    <cofactor evidence="6">
        <name>Mg(2+)</name>
        <dbReference type="ChEBI" id="CHEBI:18420"/>
    </cofactor>
</comment>
<dbReference type="PANTHER" id="PTHR11241">
    <property type="entry name" value="DEOXYURIDINE 5'-TRIPHOSPHATE NUCLEOTIDOHYDROLASE"/>
    <property type="match status" value="1"/>
</dbReference>
<reference evidence="8 9" key="1">
    <citation type="submission" date="2016-07" db="EMBL/GenBank/DDBJ databases">
        <title>Pervasive Adenine N6-methylation of Active Genes in Fungi.</title>
        <authorList>
            <consortium name="DOE Joint Genome Institute"/>
            <person name="Mondo S.J."/>
            <person name="Dannebaum R.O."/>
            <person name="Kuo R.C."/>
            <person name="Labutti K."/>
            <person name="Haridas S."/>
            <person name="Kuo A."/>
            <person name="Salamov A."/>
            <person name="Ahrendt S.R."/>
            <person name="Lipzen A."/>
            <person name="Sullivan W."/>
            <person name="Andreopoulos W.B."/>
            <person name="Clum A."/>
            <person name="Lindquist E."/>
            <person name="Daum C."/>
            <person name="Ramamoorthy G.K."/>
            <person name="Gryganskyi A."/>
            <person name="Culley D."/>
            <person name="Magnuson J.K."/>
            <person name="James T.Y."/>
            <person name="O'Malley M.A."/>
            <person name="Stajich J.E."/>
            <person name="Spatafora J.W."/>
            <person name="Visel A."/>
            <person name="Grigoriev I.V."/>
        </authorList>
    </citation>
    <scope>NUCLEOTIDE SEQUENCE [LARGE SCALE GENOMIC DNA]</scope>
    <source>
        <strain evidence="8 9">PL171</strain>
    </source>
</reference>
<gene>
    <name evidence="8" type="ORF">BCR44DRAFT_116100</name>
</gene>
<evidence type="ECO:0000256" key="6">
    <source>
        <dbReference type="RuleBase" id="RU367024"/>
    </source>
</evidence>
<name>A0A1Y2H5T3_9FUNG</name>
<proteinExistence type="inferred from homology"/>
<dbReference type="PANTHER" id="PTHR11241:SF0">
    <property type="entry name" value="DEOXYURIDINE 5'-TRIPHOSPHATE NUCLEOTIDOHYDROLASE"/>
    <property type="match status" value="1"/>
</dbReference>
<dbReference type="InterPro" id="IPR029054">
    <property type="entry name" value="dUTPase-like"/>
</dbReference>
<dbReference type="GO" id="GO:0046081">
    <property type="term" value="P:dUTP catabolic process"/>
    <property type="evidence" value="ECO:0007669"/>
    <property type="project" value="UniProtKB-UniRule"/>
</dbReference>
<dbReference type="NCBIfam" id="NF001862">
    <property type="entry name" value="PRK00601.1"/>
    <property type="match status" value="1"/>
</dbReference>
<dbReference type="EC" id="3.6.1.23" evidence="6"/>
<dbReference type="Pfam" id="PF00692">
    <property type="entry name" value="dUTPase"/>
    <property type="match status" value="1"/>
</dbReference>
<comment type="catalytic activity">
    <reaction evidence="6">
        <text>dUTP + H2O = dUMP + diphosphate + H(+)</text>
        <dbReference type="Rhea" id="RHEA:10248"/>
        <dbReference type="ChEBI" id="CHEBI:15377"/>
        <dbReference type="ChEBI" id="CHEBI:15378"/>
        <dbReference type="ChEBI" id="CHEBI:33019"/>
        <dbReference type="ChEBI" id="CHEBI:61555"/>
        <dbReference type="ChEBI" id="CHEBI:246422"/>
        <dbReference type="EC" id="3.6.1.23"/>
    </reaction>
</comment>
<evidence type="ECO:0000256" key="2">
    <source>
        <dbReference type="ARBA" id="ARBA00006581"/>
    </source>
</evidence>
<dbReference type="GO" id="GO:0004170">
    <property type="term" value="F:dUTP diphosphatase activity"/>
    <property type="evidence" value="ECO:0007669"/>
    <property type="project" value="UniProtKB-UniRule"/>
</dbReference>
<keyword evidence="9" id="KW-1185">Reference proteome</keyword>
<evidence type="ECO:0000256" key="1">
    <source>
        <dbReference type="ARBA" id="ARBA00005142"/>
    </source>
</evidence>
<dbReference type="OrthoDB" id="10261072at2759"/>
<dbReference type="GO" id="GO:0000287">
    <property type="term" value="F:magnesium ion binding"/>
    <property type="evidence" value="ECO:0007669"/>
    <property type="project" value="UniProtKB-UniRule"/>
</dbReference>
<dbReference type="SUPFAM" id="SSF51283">
    <property type="entry name" value="dUTPase-like"/>
    <property type="match status" value="1"/>
</dbReference>
<protein>
    <recommendedName>
        <fullName evidence="6">Deoxyuridine 5'-triphosphate nucleotidohydrolase</fullName>
        <shortName evidence="6">dUTPase</shortName>
        <ecNumber evidence="6">3.6.1.23</ecNumber>
    </recommendedName>
    <alternativeName>
        <fullName evidence="6">dUTP pyrophosphatase</fullName>
    </alternativeName>
</protein>
<dbReference type="AlphaFoldDB" id="A0A1Y2H5T3"/>
<dbReference type="InterPro" id="IPR036157">
    <property type="entry name" value="dUTPase-like_sf"/>
</dbReference>
<evidence type="ECO:0000256" key="4">
    <source>
        <dbReference type="ARBA" id="ARBA00022801"/>
    </source>
</evidence>
<dbReference type="Gene3D" id="2.70.40.10">
    <property type="match status" value="1"/>
</dbReference>
<dbReference type="Proteomes" id="UP000193411">
    <property type="component" value="Unassembled WGS sequence"/>
</dbReference>
<evidence type="ECO:0000313" key="8">
    <source>
        <dbReference type="EMBL" id="ORZ29928.1"/>
    </source>
</evidence>
<dbReference type="EMBL" id="MCFL01000116">
    <property type="protein sequence ID" value="ORZ29928.1"/>
    <property type="molecule type" value="Genomic_DNA"/>
</dbReference>
<accession>A0A1Y2H5T3</accession>
<evidence type="ECO:0000259" key="7">
    <source>
        <dbReference type="Pfam" id="PF00692"/>
    </source>
</evidence>
<dbReference type="InterPro" id="IPR008181">
    <property type="entry name" value="dUTPase"/>
</dbReference>
<keyword evidence="5 6" id="KW-0546">Nucleotide metabolism</keyword>
<comment type="caution">
    <text evidence="8">The sequence shown here is derived from an EMBL/GenBank/DDBJ whole genome shotgun (WGS) entry which is preliminary data.</text>
</comment>
<keyword evidence="6" id="KW-0460">Magnesium</keyword>
<evidence type="ECO:0000256" key="3">
    <source>
        <dbReference type="ARBA" id="ARBA00011233"/>
    </source>
</evidence>